<reference evidence="1 2" key="2">
    <citation type="journal article" date="2013" name="PLoS ONE">
        <title>INDIGO - INtegrated Data Warehouse of MIcrobial GenOmes with Examples from the Red Sea Extremophiles.</title>
        <authorList>
            <person name="Alam I."/>
            <person name="Antunes A."/>
            <person name="Kamau A.A."/>
            <person name="Ba Alawi W."/>
            <person name="Kalkatawi M."/>
            <person name="Stingl U."/>
            <person name="Bajic V.B."/>
        </authorList>
    </citation>
    <scope>NUCLEOTIDE SEQUENCE [LARGE SCALE GENOMIC DNA]</scope>
    <source>
        <strain evidence="1 2">E1L3A</strain>
    </source>
</reference>
<keyword evidence="2" id="KW-1185">Reference proteome</keyword>
<accession>U2EGG8</accession>
<dbReference type="AlphaFoldDB" id="U2EGG8"/>
<organism evidence="1 2">
    <name type="scientific">Salinisphaera shabanensis E1L3A</name>
    <dbReference type="NCBI Taxonomy" id="1033802"/>
    <lineage>
        <taxon>Bacteria</taxon>
        <taxon>Pseudomonadati</taxon>
        <taxon>Pseudomonadota</taxon>
        <taxon>Gammaproteobacteria</taxon>
        <taxon>Salinisphaerales</taxon>
        <taxon>Salinisphaeraceae</taxon>
        <taxon>Salinisphaera</taxon>
    </lineage>
</organism>
<dbReference type="EMBL" id="AFNV02000037">
    <property type="protein sequence ID" value="ERJ17502.1"/>
    <property type="molecule type" value="Genomic_DNA"/>
</dbReference>
<dbReference type="PANTHER" id="PTHR33639">
    <property type="entry name" value="THIOL-DISULFIDE OXIDOREDUCTASE DCC"/>
    <property type="match status" value="1"/>
</dbReference>
<sequence>MRHKQSLPPHIEADDRVILFDGVCRLCNAWCRFILKYDTQRRFKMASVQSREGQAILAHFDLPTDRFDTMLYVEGRNAYERSDAFLRVVVQLGGVWKLFAGLRLCPRVVRDFVYDRIARNRYTIFGRYDQCVLPSSDHAGRFLDADG</sequence>
<dbReference type="Pfam" id="PF04134">
    <property type="entry name" value="DCC1-like"/>
    <property type="match status" value="1"/>
</dbReference>
<reference evidence="1 2" key="1">
    <citation type="journal article" date="2011" name="J. Bacteriol.">
        <title>Genome sequence of Salinisphaera shabanensis, a gammaproteobacterium from the harsh, variable environment of the brine-seawater interface of the Shaban Deep in the Red Sea.</title>
        <authorList>
            <person name="Antunes A."/>
            <person name="Alam I."/>
            <person name="Bajic V.B."/>
            <person name="Stingl U."/>
        </authorList>
    </citation>
    <scope>NUCLEOTIDE SEQUENCE [LARGE SCALE GENOMIC DNA]</scope>
    <source>
        <strain evidence="1 2">E1L3A</strain>
    </source>
</reference>
<protein>
    <submittedName>
        <fullName evidence="1">Membrane protein</fullName>
    </submittedName>
</protein>
<comment type="caution">
    <text evidence="1">The sequence shown here is derived from an EMBL/GenBank/DDBJ whole genome shotgun (WGS) entry which is preliminary data.</text>
</comment>
<proteinExistence type="predicted"/>
<dbReference type="PANTHER" id="PTHR33639:SF2">
    <property type="entry name" value="DUF393 DOMAIN-CONTAINING PROTEIN"/>
    <property type="match status" value="1"/>
</dbReference>
<dbReference type="OrthoDB" id="9785438at2"/>
<dbReference type="RefSeq" id="WP_006915210.1">
    <property type="nucleotide sequence ID" value="NZ_AFNV02000037.1"/>
</dbReference>
<dbReference type="STRING" id="1033802.SSPSH_003714"/>
<dbReference type="InterPro" id="IPR007263">
    <property type="entry name" value="DCC1-like"/>
</dbReference>
<dbReference type="InterPro" id="IPR052927">
    <property type="entry name" value="DCC_oxidoreductase"/>
</dbReference>
<dbReference type="GO" id="GO:0015035">
    <property type="term" value="F:protein-disulfide reductase activity"/>
    <property type="evidence" value="ECO:0007669"/>
    <property type="project" value="InterPro"/>
</dbReference>
<dbReference type="Proteomes" id="UP000006242">
    <property type="component" value="Unassembled WGS sequence"/>
</dbReference>
<evidence type="ECO:0000313" key="2">
    <source>
        <dbReference type="Proteomes" id="UP000006242"/>
    </source>
</evidence>
<gene>
    <name evidence="1" type="ORF">SSPSH_003714</name>
</gene>
<dbReference type="eggNOG" id="COG3011">
    <property type="taxonomic scope" value="Bacteria"/>
</dbReference>
<evidence type="ECO:0000313" key="1">
    <source>
        <dbReference type="EMBL" id="ERJ17502.1"/>
    </source>
</evidence>
<name>U2EGG8_9GAMM</name>